<dbReference type="Gene3D" id="3.40.50.360">
    <property type="match status" value="1"/>
</dbReference>
<comment type="similarity">
    <text evidence="2">Belongs to the SsuE family. Isf subfamily.</text>
</comment>
<dbReference type="RefSeq" id="WP_179261292.1">
    <property type="nucleotide sequence ID" value="NZ_CP058601.1"/>
</dbReference>
<comment type="cofactor">
    <cofactor evidence="1">
        <name>[4Fe-4S] cluster</name>
        <dbReference type="ChEBI" id="CHEBI:49883"/>
    </cofactor>
</comment>
<dbReference type="OrthoDB" id="9059at2157"/>
<name>A0A7D5KJL4_9EURY</name>
<dbReference type="PANTHER" id="PTHR30543:SF21">
    <property type="entry name" value="NAD(P)H-DEPENDENT FMN REDUCTASE LOT6"/>
    <property type="match status" value="1"/>
</dbReference>
<dbReference type="KEGG" id="haly:HYG82_12140"/>
<dbReference type="SUPFAM" id="SSF52218">
    <property type="entry name" value="Flavoproteins"/>
    <property type="match status" value="1"/>
</dbReference>
<organism evidence="4 5">
    <name type="scientific">Natrinema halophilum</name>
    <dbReference type="NCBI Taxonomy" id="1699371"/>
    <lineage>
        <taxon>Archaea</taxon>
        <taxon>Methanobacteriati</taxon>
        <taxon>Methanobacteriota</taxon>
        <taxon>Stenosarchaea group</taxon>
        <taxon>Halobacteria</taxon>
        <taxon>Halobacteriales</taxon>
        <taxon>Natrialbaceae</taxon>
        <taxon>Natrinema</taxon>
    </lineage>
</organism>
<dbReference type="GO" id="GO:0005829">
    <property type="term" value="C:cytosol"/>
    <property type="evidence" value="ECO:0007669"/>
    <property type="project" value="TreeGrafter"/>
</dbReference>
<protein>
    <submittedName>
        <fullName evidence="4">NAD(P)H-dependent oxidoreductase</fullName>
    </submittedName>
</protein>
<proteinExistence type="inferred from homology"/>
<keyword evidence="5" id="KW-1185">Reference proteome</keyword>
<dbReference type="GO" id="GO:0016491">
    <property type="term" value="F:oxidoreductase activity"/>
    <property type="evidence" value="ECO:0007669"/>
    <property type="project" value="InterPro"/>
</dbReference>
<dbReference type="GO" id="GO:0010181">
    <property type="term" value="F:FMN binding"/>
    <property type="evidence" value="ECO:0007669"/>
    <property type="project" value="TreeGrafter"/>
</dbReference>
<dbReference type="PANTHER" id="PTHR30543">
    <property type="entry name" value="CHROMATE REDUCTASE"/>
    <property type="match status" value="1"/>
</dbReference>
<dbReference type="InterPro" id="IPR050712">
    <property type="entry name" value="NAD(P)H-dep_reductase"/>
</dbReference>
<gene>
    <name evidence="4" type="ORF">HYG82_12140</name>
</gene>
<evidence type="ECO:0000313" key="5">
    <source>
        <dbReference type="Proteomes" id="UP000509241"/>
    </source>
</evidence>
<feature type="domain" description="NADPH-dependent FMN reductase-like" evidence="3">
    <location>
        <begin position="9"/>
        <end position="148"/>
    </location>
</feature>
<dbReference type="Pfam" id="PF03358">
    <property type="entry name" value="FMN_red"/>
    <property type="match status" value="1"/>
</dbReference>
<dbReference type="AlphaFoldDB" id="A0A7D5KJL4"/>
<dbReference type="InterPro" id="IPR005025">
    <property type="entry name" value="FMN_Rdtase-like_dom"/>
</dbReference>
<evidence type="ECO:0000259" key="3">
    <source>
        <dbReference type="Pfam" id="PF03358"/>
    </source>
</evidence>
<dbReference type="InterPro" id="IPR029039">
    <property type="entry name" value="Flavoprotein-like_sf"/>
</dbReference>
<evidence type="ECO:0000256" key="2">
    <source>
        <dbReference type="ARBA" id="ARBA00038292"/>
    </source>
</evidence>
<evidence type="ECO:0000313" key="4">
    <source>
        <dbReference type="EMBL" id="QLG49559.1"/>
    </source>
</evidence>
<dbReference type="EMBL" id="CP058601">
    <property type="protein sequence ID" value="QLG49559.1"/>
    <property type="molecule type" value="Genomic_DNA"/>
</dbReference>
<evidence type="ECO:0000256" key="1">
    <source>
        <dbReference type="ARBA" id="ARBA00001966"/>
    </source>
</evidence>
<reference evidence="4 5" key="1">
    <citation type="submission" date="2020-07" db="EMBL/GenBank/DDBJ databases">
        <authorList>
            <person name="Cui H."/>
        </authorList>
    </citation>
    <scope>NUCLEOTIDE SEQUENCE [LARGE SCALE GENOMIC DNA]</scope>
    <source>
        <strain evidence="4 5">YPL8</strain>
    </source>
</reference>
<dbReference type="GeneID" id="56034053"/>
<sequence length="194" mass="20504">MNVLDREHIIALSGSQRGGSHTRRALEQTLAAAETSGATTDLVDLAALDLPVFNPDTNDAGDAAELRRRVRDADGVLLGTPMYHGSYASPLKTALDYCGFDEFEGTTVGLLVVSGGGFPTPALEHLRSVARALDAWVLPHQVAIPNAHSAFEDGRITDEGLVERLETLGTDLVEYAGVESYPESTAACAVPTAD</sequence>
<accession>A0A7D5KJL4</accession>
<dbReference type="Proteomes" id="UP000509241">
    <property type="component" value="Chromosome"/>
</dbReference>